<gene>
    <name evidence="11" type="ORF">N4264_23105</name>
</gene>
<dbReference type="Proteomes" id="UP001064632">
    <property type="component" value="Chromosome"/>
</dbReference>
<dbReference type="Pfam" id="PF01773">
    <property type="entry name" value="Nucleos_tra2_N"/>
    <property type="match status" value="1"/>
</dbReference>
<evidence type="ECO:0000259" key="9">
    <source>
        <dbReference type="Pfam" id="PF07662"/>
    </source>
</evidence>
<feature type="domain" description="Concentrative nucleoside transporter N-terminal" evidence="8">
    <location>
        <begin position="13"/>
        <end position="86"/>
    </location>
</feature>
<dbReference type="RefSeq" id="WP_261694563.1">
    <property type="nucleotide sequence ID" value="NZ_CP104694.1"/>
</dbReference>
<feature type="transmembrane region" description="Helical" evidence="7">
    <location>
        <begin position="340"/>
        <end position="358"/>
    </location>
</feature>
<feature type="transmembrane region" description="Helical" evidence="7">
    <location>
        <begin position="266"/>
        <end position="288"/>
    </location>
</feature>
<feature type="domain" description="Concentrative nucleoside transporter C-terminal" evidence="9">
    <location>
        <begin position="339"/>
        <end position="495"/>
    </location>
</feature>
<feature type="transmembrane region" description="Helical" evidence="7">
    <location>
        <begin position="6"/>
        <end position="25"/>
    </location>
</feature>
<proteinExistence type="inferred from homology"/>
<feature type="transmembrane region" description="Helical" evidence="7">
    <location>
        <begin position="477"/>
        <end position="497"/>
    </location>
</feature>
<feature type="transmembrane region" description="Helical" evidence="7">
    <location>
        <begin position="206"/>
        <end position="229"/>
    </location>
</feature>
<dbReference type="InterPro" id="IPR011642">
    <property type="entry name" value="Gate_dom"/>
</dbReference>
<dbReference type="InterPro" id="IPR011657">
    <property type="entry name" value="CNT_C_dom"/>
</dbReference>
<evidence type="ECO:0000259" key="10">
    <source>
        <dbReference type="Pfam" id="PF07670"/>
    </source>
</evidence>
<evidence type="ECO:0000256" key="7">
    <source>
        <dbReference type="SAM" id="Phobius"/>
    </source>
</evidence>
<evidence type="ECO:0000313" key="12">
    <source>
        <dbReference type="Proteomes" id="UP001064632"/>
    </source>
</evidence>
<feature type="transmembrane region" description="Helical" evidence="7">
    <location>
        <begin position="37"/>
        <end position="61"/>
    </location>
</feature>
<dbReference type="InterPro" id="IPR008276">
    <property type="entry name" value="C_nuclsd_transpt"/>
</dbReference>
<keyword evidence="12" id="KW-1185">Reference proteome</keyword>
<organism evidence="11 12">
    <name type="scientific">Tahibacter amnicola</name>
    <dbReference type="NCBI Taxonomy" id="2976241"/>
    <lineage>
        <taxon>Bacteria</taxon>
        <taxon>Pseudomonadati</taxon>
        <taxon>Pseudomonadota</taxon>
        <taxon>Gammaproteobacteria</taxon>
        <taxon>Lysobacterales</taxon>
        <taxon>Rhodanobacteraceae</taxon>
        <taxon>Tahibacter</taxon>
    </lineage>
</organism>
<feature type="domain" description="Concentrative nucleoside transporter C-terminal" evidence="9">
    <location>
        <begin position="209"/>
        <end position="311"/>
    </location>
</feature>
<feature type="transmembrane region" description="Helical" evidence="7">
    <location>
        <begin position="378"/>
        <end position="397"/>
    </location>
</feature>
<sequence>MQAALWHISFGLFGLFVLVMIAFAFSNNRRQVDWKLVITGISLQILFAAFVLKSSVGATIFKSLGDGFVKLLEFNKVGSEFIFGKLLDIGSFGFIFAFQVLPTIIFFAALMGVLYHLGVMQMVVKAMSWAITKVMNVSGAETTSVCASVFIGQTEAPLTIKPYLEKMTESELMTVMIGGMAHIAGGVLAAYVGLLGGGDPVESSKYAQHLLAASIMAAPATLVLAKILIPESGEPLTRGTVRLEVERHSANVVDAAASGAGDGLRLALNVGAMLLAFVSLIAVLNAPLQWLGTLTWHDSARLPLILAAGLFALLAAGLIGTRMGLVNQPLLGRAAGSKSLIALVVVLLLIALGGVLMFDTLHGGTINSWLSAGKSAEVKLSLQTILGYGLAPIAWLIGVPREDAVLVGSFIGQKVVLNEFVAYVDLSKNMSLLQEHSRVIAAYALCGFANFSSIAIQIGGIGGLAPSRRGDLARLGMRAVLGGSLATFMTATIAGVLTQL</sequence>
<keyword evidence="5 7" id="KW-1133">Transmembrane helix</keyword>
<keyword evidence="6 7" id="KW-0472">Membrane</keyword>
<evidence type="ECO:0000256" key="5">
    <source>
        <dbReference type="ARBA" id="ARBA00022989"/>
    </source>
</evidence>
<evidence type="ECO:0000256" key="6">
    <source>
        <dbReference type="ARBA" id="ARBA00023136"/>
    </source>
</evidence>
<evidence type="ECO:0000259" key="8">
    <source>
        <dbReference type="Pfam" id="PF01773"/>
    </source>
</evidence>
<dbReference type="EMBL" id="CP104694">
    <property type="protein sequence ID" value="UXI67593.1"/>
    <property type="molecule type" value="Genomic_DNA"/>
</dbReference>
<name>A0ABY6BC23_9GAMM</name>
<dbReference type="PANTHER" id="PTHR10590:SF4">
    <property type="entry name" value="SOLUTE CARRIER FAMILY 28 MEMBER 3"/>
    <property type="match status" value="1"/>
</dbReference>
<accession>A0ABY6BC23</accession>
<dbReference type="InterPro" id="IPR002668">
    <property type="entry name" value="CNT_N_dom"/>
</dbReference>
<comment type="subcellular location">
    <subcellularLocation>
        <location evidence="1">Cell membrane</location>
        <topology evidence="1">Multi-pass membrane protein</topology>
    </subcellularLocation>
</comment>
<evidence type="ECO:0000256" key="4">
    <source>
        <dbReference type="ARBA" id="ARBA00022692"/>
    </source>
</evidence>
<dbReference type="Pfam" id="PF07670">
    <property type="entry name" value="Gate"/>
    <property type="match status" value="1"/>
</dbReference>
<reference evidence="11" key="1">
    <citation type="submission" date="2022-09" db="EMBL/GenBank/DDBJ databases">
        <title>Tahibacter sp. nov., isolated from a fresh water.</title>
        <authorList>
            <person name="Baek J.H."/>
            <person name="Lee J.K."/>
            <person name="Kim J.M."/>
            <person name="Jeon C.O."/>
        </authorList>
    </citation>
    <scope>NUCLEOTIDE SEQUENCE</scope>
    <source>
        <strain evidence="11">W38</strain>
    </source>
</reference>
<keyword evidence="3" id="KW-1003">Cell membrane</keyword>
<evidence type="ECO:0000313" key="11">
    <source>
        <dbReference type="EMBL" id="UXI67593.1"/>
    </source>
</evidence>
<dbReference type="Pfam" id="PF07662">
    <property type="entry name" value="Nucleos_tra2_C"/>
    <property type="match status" value="2"/>
</dbReference>
<protein>
    <submittedName>
        <fullName evidence="11">NupC/NupG family nucleoside CNT transporter</fullName>
    </submittedName>
</protein>
<comment type="similarity">
    <text evidence="2">Belongs to the concentrative nucleoside transporter (CNT) (TC 2.A.41) family.</text>
</comment>
<feature type="transmembrane region" description="Helical" evidence="7">
    <location>
        <begin position="172"/>
        <end position="194"/>
    </location>
</feature>
<feature type="transmembrane region" description="Helical" evidence="7">
    <location>
        <begin position="92"/>
        <end position="117"/>
    </location>
</feature>
<feature type="domain" description="Nucleoside transporter/FeoB GTPase Gate" evidence="10">
    <location>
        <begin position="97"/>
        <end position="196"/>
    </location>
</feature>
<evidence type="ECO:0000256" key="2">
    <source>
        <dbReference type="ARBA" id="ARBA00009033"/>
    </source>
</evidence>
<evidence type="ECO:0000256" key="1">
    <source>
        <dbReference type="ARBA" id="ARBA00004651"/>
    </source>
</evidence>
<dbReference type="PANTHER" id="PTHR10590">
    <property type="entry name" value="SODIUM/NUCLEOSIDE COTRANSPORTER"/>
    <property type="match status" value="1"/>
</dbReference>
<feature type="transmembrane region" description="Helical" evidence="7">
    <location>
        <begin position="300"/>
        <end position="319"/>
    </location>
</feature>
<feature type="transmembrane region" description="Helical" evidence="7">
    <location>
        <begin position="440"/>
        <end position="465"/>
    </location>
</feature>
<keyword evidence="4 7" id="KW-0812">Transmembrane</keyword>
<evidence type="ECO:0000256" key="3">
    <source>
        <dbReference type="ARBA" id="ARBA00022475"/>
    </source>
</evidence>